<evidence type="ECO:0000313" key="1">
    <source>
        <dbReference type="EMBL" id="KAJ7714388.1"/>
    </source>
</evidence>
<proteinExistence type="predicted"/>
<organism evidence="1 2">
    <name type="scientific">Mycena metata</name>
    <dbReference type="NCBI Taxonomy" id="1033252"/>
    <lineage>
        <taxon>Eukaryota</taxon>
        <taxon>Fungi</taxon>
        <taxon>Dikarya</taxon>
        <taxon>Basidiomycota</taxon>
        <taxon>Agaricomycotina</taxon>
        <taxon>Agaricomycetes</taxon>
        <taxon>Agaricomycetidae</taxon>
        <taxon>Agaricales</taxon>
        <taxon>Marasmiineae</taxon>
        <taxon>Mycenaceae</taxon>
        <taxon>Mycena</taxon>
    </lineage>
</organism>
<evidence type="ECO:0000313" key="2">
    <source>
        <dbReference type="Proteomes" id="UP001215598"/>
    </source>
</evidence>
<name>A0AAD7MF64_9AGAR</name>
<accession>A0AAD7MF64</accession>
<dbReference type="AlphaFoldDB" id="A0AAD7MF64"/>
<dbReference type="Proteomes" id="UP001215598">
    <property type="component" value="Unassembled WGS sequence"/>
</dbReference>
<sequence length="205" mass="23213">MHKPFKSTRICDSSQRYTIRETCWQKTLFRTTYEFPGLALSIETLQMQAKHSLPAVQLYRVYGFGWRAAYTQGLEVPINVFGRPGILPSLWIPPICKGQQSQRVQTVGFLLKIVRKSANLEYFPYGAHNFSDAYEGSRKVSMTPLHHWYTTTTQPGAWPSQTGDFPPIFSIPTQPLPQSPSQNGIIASGRYFPPGPTLTSTIRRT</sequence>
<dbReference type="EMBL" id="JARKIB010000326">
    <property type="protein sequence ID" value="KAJ7714388.1"/>
    <property type="molecule type" value="Genomic_DNA"/>
</dbReference>
<keyword evidence="2" id="KW-1185">Reference proteome</keyword>
<comment type="caution">
    <text evidence="1">The sequence shown here is derived from an EMBL/GenBank/DDBJ whole genome shotgun (WGS) entry which is preliminary data.</text>
</comment>
<gene>
    <name evidence="1" type="ORF">B0H16DRAFT_1478065</name>
</gene>
<protein>
    <submittedName>
        <fullName evidence="1">Uncharacterized protein</fullName>
    </submittedName>
</protein>
<reference evidence="1" key="1">
    <citation type="submission" date="2023-03" db="EMBL/GenBank/DDBJ databases">
        <title>Massive genome expansion in bonnet fungi (Mycena s.s.) driven by repeated elements and novel gene families across ecological guilds.</title>
        <authorList>
            <consortium name="Lawrence Berkeley National Laboratory"/>
            <person name="Harder C.B."/>
            <person name="Miyauchi S."/>
            <person name="Viragh M."/>
            <person name="Kuo A."/>
            <person name="Thoen E."/>
            <person name="Andreopoulos B."/>
            <person name="Lu D."/>
            <person name="Skrede I."/>
            <person name="Drula E."/>
            <person name="Henrissat B."/>
            <person name="Morin E."/>
            <person name="Kohler A."/>
            <person name="Barry K."/>
            <person name="LaButti K."/>
            <person name="Morin E."/>
            <person name="Salamov A."/>
            <person name="Lipzen A."/>
            <person name="Mereny Z."/>
            <person name="Hegedus B."/>
            <person name="Baldrian P."/>
            <person name="Stursova M."/>
            <person name="Weitz H."/>
            <person name="Taylor A."/>
            <person name="Grigoriev I.V."/>
            <person name="Nagy L.G."/>
            <person name="Martin F."/>
            <person name="Kauserud H."/>
        </authorList>
    </citation>
    <scope>NUCLEOTIDE SEQUENCE</scope>
    <source>
        <strain evidence="1">CBHHK182m</strain>
    </source>
</reference>